<dbReference type="Pfam" id="PF26217">
    <property type="entry name" value="GDPGP1_N"/>
    <property type="match status" value="1"/>
</dbReference>
<comment type="catalytic activity">
    <reaction evidence="1">
        <text>GDP-alpha-D-glucose + phosphate = alpha-D-glucose 1-phosphate + GDP + H(+)</text>
        <dbReference type="Rhea" id="RHEA:30387"/>
        <dbReference type="ChEBI" id="CHEBI:15378"/>
        <dbReference type="ChEBI" id="CHEBI:43474"/>
        <dbReference type="ChEBI" id="CHEBI:58189"/>
        <dbReference type="ChEBI" id="CHEBI:58601"/>
        <dbReference type="ChEBI" id="CHEBI:62230"/>
        <dbReference type="EC" id="2.7.7.78"/>
    </reaction>
</comment>
<dbReference type="Proteomes" id="UP001054837">
    <property type="component" value="Unassembled WGS sequence"/>
</dbReference>
<keyword evidence="8" id="KW-0344">Guanine-nucleotide releasing factor</keyword>
<evidence type="ECO:0000256" key="10">
    <source>
        <dbReference type="ARBA" id="ARBA00022695"/>
    </source>
</evidence>
<dbReference type="AlphaFoldDB" id="A0AAV4PY63"/>
<evidence type="ECO:0000256" key="4">
    <source>
        <dbReference type="ARBA" id="ARBA00006451"/>
    </source>
</evidence>
<evidence type="ECO:0000256" key="3">
    <source>
        <dbReference type="ARBA" id="ARBA00004496"/>
    </source>
</evidence>
<protein>
    <recommendedName>
        <fullName evidence="6">GDP-D-glucose phosphorylase 1</fullName>
        <ecNumber evidence="5">2.7.7.78</ecNumber>
    </recommendedName>
</protein>
<feature type="domain" description="GDPGP1-like C-terminal" evidence="13">
    <location>
        <begin position="311"/>
        <end position="439"/>
    </location>
</feature>
<name>A0AAV4PY63_9ARAC</name>
<dbReference type="InterPro" id="IPR058866">
    <property type="entry name" value="GDPGP1_N"/>
</dbReference>
<evidence type="ECO:0000259" key="13">
    <source>
        <dbReference type="Pfam" id="PF26216"/>
    </source>
</evidence>
<evidence type="ECO:0000313" key="16">
    <source>
        <dbReference type="Proteomes" id="UP001054837"/>
    </source>
</evidence>
<dbReference type="InterPro" id="IPR026506">
    <property type="entry name" value="GDPGP"/>
</dbReference>
<dbReference type="GO" id="GO:0000166">
    <property type="term" value="F:nucleotide binding"/>
    <property type="evidence" value="ECO:0007669"/>
    <property type="project" value="UniProtKB-KW"/>
</dbReference>
<sequence length="444" mass="51815">MIEDREPFEHTIIFDCGSYTFCSLQTLGETQTPKLISSTPNTPRPQRFIGPTRDEFWMHIIYLGAGRGEKSAKIHWRKLPHSYRINFFITLIPKEKMDEHTMQFSYSEDDFNFCSKTGSNSMFDQILKTEWKNKMANACFRYELGDLRTKILPGNFNFIVQLNVKRAIERRKPQLISDIVMPFDNEKFHFGKVKEKEIIFIIQPQHWFESKPENTKEDFKHILLINVSPLEFGHSLLVPHVDKCSPQVLNFEALRLAVEIMLISSDNFLRLGFNSLGAFASVNHLHFHAYYLKYKMYLESAPVIHLKGRCYILTSFPSEGFVFELLKKEDIVDVVSSVMVLIDFLVEEKIPHNVFLTRGKRFTTSEENWEICPLRVYVWAREAYFGTKNDHSFNVAVCELAGHIPIKDENSYECITEEDISLCLKNACHNTFVSIKNDVKKLYE</sequence>
<evidence type="ECO:0000256" key="2">
    <source>
        <dbReference type="ARBA" id="ARBA00003049"/>
    </source>
</evidence>
<comment type="function">
    <text evidence="2">Specific and highly efficient GDP-D-glucose phosphorylase regulating the levels of GDP-D-glucose in cells.</text>
</comment>
<dbReference type="Pfam" id="PF26216">
    <property type="entry name" value="GDPGP1_C"/>
    <property type="match status" value="1"/>
</dbReference>
<dbReference type="SUPFAM" id="SSF54197">
    <property type="entry name" value="HIT-like"/>
    <property type="match status" value="1"/>
</dbReference>
<comment type="subcellular location">
    <subcellularLocation>
        <location evidence="3">Cytoplasm</location>
    </subcellularLocation>
</comment>
<evidence type="ECO:0000313" key="15">
    <source>
        <dbReference type="EMBL" id="GIY01251.1"/>
    </source>
</evidence>
<organism evidence="15 16">
    <name type="scientific">Caerostris darwini</name>
    <dbReference type="NCBI Taxonomy" id="1538125"/>
    <lineage>
        <taxon>Eukaryota</taxon>
        <taxon>Metazoa</taxon>
        <taxon>Ecdysozoa</taxon>
        <taxon>Arthropoda</taxon>
        <taxon>Chelicerata</taxon>
        <taxon>Arachnida</taxon>
        <taxon>Araneae</taxon>
        <taxon>Araneomorphae</taxon>
        <taxon>Entelegynae</taxon>
        <taxon>Araneoidea</taxon>
        <taxon>Araneidae</taxon>
        <taxon>Caerostris</taxon>
    </lineage>
</organism>
<dbReference type="PANTHER" id="PTHR20884">
    <property type="entry name" value="GDP-D-GLUCOSE PHOSPHORYLASE 1"/>
    <property type="match status" value="1"/>
</dbReference>
<dbReference type="GO" id="GO:0005085">
    <property type="term" value="F:guanyl-nucleotide exchange factor activity"/>
    <property type="evidence" value="ECO:0007669"/>
    <property type="project" value="UniProtKB-KW"/>
</dbReference>
<feature type="domain" description="GDPGP1-like N-terminal" evidence="14">
    <location>
        <begin position="123"/>
        <end position="290"/>
    </location>
</feature>
<proteinExistence type="inferred from homology"/>
<dbReference type="PANTHER" id="PTHR20884:SF8">
    <property type="entry name" value="GDP-D-GLUCOSE PHOSPHORYLASE 1"/>
    <property type="match status" value="1"/>
</dbReference>
<dbReference type="InterPro" id="IPR036265">
    <property type="entry name" value="HIT-like_sf"/>
</dbReference>
<evidence type="ECO:0000256" key="5">
    <source>
        <dbReference type="ARBA" id="ARBA00012507"/>
    </source>
</evidence>
<comment type="caution">
    <text evidence="15">The sequence shown here is derived from an EMBL/GenBank/DDBJ whole genome shotgun (WGS) entry which is preliminary data.</text>
</comment>
<evidence type="ECO:0000256" key="11">
    <source>
        <dbReference type="ARBA" id="ARBA00022741"/>
    </source>
</evidence>
<evidence type="ECO:0000259" key="14">
    <source>
        <dbReference type="Pfam" id="PF26217"/>
    </source>
</evidence>
<keyword evidence="7" id="KW-0963">Cytoplasm</keyword>
<dbReference type="GO" id="GO:0006006">
    <property type="term" value="P:glucose metabolic process"/>
    <property type="evidence" value="ECO:0007669"/>
    <property type="project" value="TreeGrafter"/>
</dbReference>
<evidence type="ECO:0000256" key="1">
    <source>
        <dbReference type="ARBA" id="ARBA00000063"/>
    </source>
</evidence>
<keyword evidence="9" id="KW-0808">Transferase</keyword>
<dbReference type="EMBL" id="BPLQ01003552">
    <property type="protein sequence ID" value="GIY01251.1"/>
    <property type="molecule type" value="Genomic_DNA"/>
</dbReference>
<dbReference type="InterPro" id="IPR058865">
    <property type="entry name" value="GDPGP1_C"/>
</dbReference>
<evidence type="ECO:0000256" key="12">
    <source>
        <dbReference type="ARBA" id="ARBA00022801"/>
    </source>
</evidence>
<evidence type="ECO:0000256" key="8">
    <source>
        <dbReference type="ARBA" id="ARBA00022658"/>
    </source>
</evidence>
<accession>A0AAV4PY63</accession>
<keyword evidence="11" id="KW-0547">Nucleotide-binding</keyword>
<gene>
    <name evidence="15" type="primary">gdpgp1</name>
    <name evidence="15" type="ORF">CDAR_213132</name>
</gene>
<dbReference type="GO" id="GO:0080048">
    <property type="term" value="F:GDP-D-glucose phosphorylase activity"/>
    <property type="evidence" value="ECO:0007669"/>
    <property type="project" value="UniProtKB-EC"/>
</dbReference>
<reference evidence="15 16" key="1">
    <citation type="submission" date="2021-06" db="EMBL/GenBank/DDBJ databases">
        <title>Caerostris darwini draft genome.</title>
        <authorList>
            <person name="Kono N."/>
            <person name="Arakawa K."/>
        </authorList>
    </citation>
    <scope>NUCLEOTIDE SEQUENCE [LARGE SCALE GENOMIC DNA]</scope>
</reference>
<comment type="similarity">
    <text evidence="4">Belongs to the GDPGP1 family.</text>
</comment>
<dbReference type="EC" id="2.7.7.78" evidence="5"/>
<dbReference type="GO" id="GO:0016787">
    <property type="term" value="F:hydrolase activity"/>
    <property type="evidence" value="ECO:0007669"/>
    <property type="project" value="UniProtKB-KW"/>
</dbReference>
<keyword evidence="16" id="KW-1185">Reference proteome</keyword>
<evidence type="ECO:0000256" key="9">
    <source>
        <dbReference type="ARBA" id="ARBA00022679"/>
    </source>
</evidence>
<evidence type="ECO:0000256" key="7">
    <source>
        <dbReference type="ARBA" id="ARBA00022490"/>
    </source>
</evidence>
<keyword evidence="10" id="KW-0548">Nucleotidyltransferase</keyword>
<dbReference type="GO" id="GO:0005737">
    <property type="term" value="C:cytoplasm"/>
    <property type="evidence" value="ECO:0007669"/>
    <property type="project" value="UniProtKB-SubCell"/>
</dbReference>
<keyword evidence="12" id="KW-0378">Hydrolase</keyword>
<evidence type="ECO:0000256" key="6">
    <source>
        <dbReference type="ARBA" id="ARBA00018857"/>
    </source>
</evidence>